<dbReference type="AlphaFoldDB" id="A0A8B6DLU8"/>
<gene>
    <name evidence="1" type="ORF">MGAL_10B033735</name>
</gene>
<dbReference type="InterPro" id="IPR052055">
    <property type="entry name" value="Hepadnavirus_pol/RT"/>
</dbReference>
<evidence type="ECO:0000313" key="1">
    <source>
        <dbReference type="EMBL" id="VDI21141.1"/>
    </source>
</evidence>
<dbReference type="Proteomes" id="UP000596742">
    <property type="component" value="Unassembled WGS sequence"/>
</dbReference>
<evidence type="ECO:0000313" key="2">
    <source>
        <dbReference type="Proteomes" id="UP000596742"/>
    </source>
</evidence>
<sequence length="238" mass="26509">MRAVFLSLSVSGCDSGLVTAVRHVPGSQNLLADALSRSRVPVNTEWEIHPSVFQEIILRWDRPHIDLFATSLNHKLETYVSPIPDEKAWAVDAMTLSWKGMFSYMFPPFRLLPKILHKIQRDLCKTILIAPAWPRQSWFPELLLLCCAKPLCLASKRGSTVSIQRKKTASGSAESPSARLVVVRNSLRKGGFSEGATKRISGSVRQSTGAVYDSKMVYLSVLGVCRSRLIHSLLLYNS</sequence>
<protein>
    <submittedName>
        <fullName evidence="1">Uncharacterized protein</fullName>
    </submittedName>
</protein>
<dbReference type="EMBL" id="UYJE01003647">
    <property type="protein sequence ID" value="VDI21141.1"/>
    <property type="molecule type" value="Genomic_DNA"/>
</dbReference>
<reference evidence="1" key="1">
    <citation type="submission" date="2018-11" db="EMBL/GenBank/DDBJ databases">
        <authorList>
            <person name="Alioto T."/>
            <person name="Alioto T."/>
        </authorList>
    </citation>
    <scope>NUCLEOTIDE SEQUENCE</scope>
</reference>
<proteinExistence type="predicted"/>
<dbReference type="PANTHER" id="PTHR33050">
    <property type="entry name" value="REVERSE TRANSCRIPTASE DOMAIN-CONTAINING PROTEIN"/>
    <property type="match status" value="1"/>
</dbReference>
<organism evidence="1 2">
    <name type="scientific">Mytilus galloprovincialis</name>
    <name type="common">Mediterranean mussel</name>
    <dbReference type="NCBI Taxonomy" id="29158"/>
    <lineage>
        <taxon>Eukaryota</taxon>
        <taxon>Metazoa</taxon>
        <taxon>Spiralia</taxon>
        <taxon>Lophotrochozoa</taxon>
        <taxon>Mollusca</taxon>
        <taxon>Bivalvia</taxon>
        <taxon>Autobranchia</taxon>
        <taxon>Pteriomorphia</taxon>
        <taxon>Mytilida</taxon>
        <taxon>Mytiloidea</taxon>
        <taxon>Mytilidae</taxon>
        <taxon>Mytilinae</taxon>
        <taxon>Mytilus</taxon>
    </lineage>
</organism>
<accession>A0A8B6DLU8</accession>
<keyword evidence="2" id="KW-1185">Reference proteome</keyword>
<dbReference type="PANTHER" id="PTHR33050:SF7">
    <property type="entry name" value="RIBONUCLEASE H"/>
    <property type="match status" value="1"/>
</dbReference>
<dbReference type="OrthoDB" id="6156588at2759"/>
<comment type="caution">
    <text evidence="1">The sequence shown here is derived from an EMBL/GenBank/DDBJ whole genome shotgun (WGS) entry which is preliminary data.</text>
</comment>
<name>A0A8B6DLU8_MYTGA</name>